<comment type="caution">
    <text evidence="1">The sequence shown here is derived from an EMBL/GenBank/DDBJ whole genome shotgun (WGS) entry which is preliminary data.</text>
</comment>
<evidence type="ECO:0000313" key="1">
    <source>
        <dbReference type="EMBL" id="KAI3708951.1"/>
    </source>
</evidence>
<reference evidence="2" key="1">
    <citation type="journal article" date="2022" name="Mol. Ecol. Resour.">
        <title>The genomes of chicory, endive, great burdock and yacon provide insights into Asteraceae palaeo-polyploidization history and plant inulin production.</title>
        <authorList>
            <person name="Fan W."/>
            <person name="Wang S."/>
            <person name="Wang H."/>
            <person name="Wang A."/>
            <person name="Jiang F."/>
            <person name="Liu H."/>
            <person name="Zhao H."/>
            <person name="Xu D."/>
            <person name="Zhang Y."/>
        </authorList>
    </citation>
    <scope>NUCLEOTIDE SEQUENCE [LARGE SCALE GENOMIC DNA]</scope>
    <source>
        <strain evidence="2">cv. Punajuju</strain>
    </source>
</reference>
<name>A0ACB9AG59_CICIN</name>
<evidence type="ECO:0000313" key="2">
    <source>
        <dbReference type="Proteomes" id="UP001055811"/>
    </source>
</evidence>
<sequence>MVSNLLGKDYASSSNNRTGVRESKVPVVITKVQALKAMPDVTKPSNTSEDVMAKVGTSYGASPSNNDLQEGKGGTNMKSYYDALADFGTHPPSGPKTCSEQTTHEKSREDERENVLKNESRKQKPGHPSEATANGDDYQNCRRTANLYWDSMKDKRRKAAVAREDGRLCDAVYYENEAEMFKEKAEAEDERASQDIFYLTNRRFKNKLKVDLCELDLAEGMRKLKFHLKFAVYERSLWQLKVIYGSDGTEASKRRQSVVDLLKGENIKWQEDNIDSLLITFDGLKRTLDFVECGSNGSTSSKSVSNIKQKECNAVEMVQASMLETKAQEARDWLNKFRIDIECGHTEFKNPFTIDLHGQRVKEAKNMLIHHLIFGVNLQSLWLLQVITGYGSNGKGKSKLKQSVVGLLTKKNFKCHEEKGNKGCLLITFDGQKRVELQGF</sequence>
<dbReference type="EMBL" id="CM042015">
    <property type="protein sequence ID" value="KAI3708951.1"/>
    <property type="molecule type" value="Genomic_DNA"/>
</dbReference>
<gene>
    <name evidence="1" type="ORF">L2E82_38570</name>
</gene>
<dbReference type="Proteomes" id="UP001055811">
    <property type="component" value="Linkage Group LG07"/>
</dbReference>
<protein>
    <submittedName>
        <fullName evidence="1">Uncharacterized protein</fullName>
    </submittedName>
</protein>
<reference evidence="1 2" key="2">
    <citation type="journal article" date="2022" name="Mol. Ecol. Resour.">
        <title>The genomes of chicory, endive, great burdock and yacon provide insights into Asteraceae paleo-polyploidization history and plant inulin production.</title>
        <authorList>
            <person name="Fan W."/>
            <person name="Wang S."/>
            <person name="Wang H."/>
            <person name="Wang A."/>
            <person name="Jiang F."/>
            <person name="Liu H."/>
            <person name="Zhao H."/>
            <person name="Xu D."/>
            <person name="Zhang Y."/>
        </authorList>
    </citation>
    <scope>NUCLEOTIDE SEQUENCE [LARGE SCALE GENOMIC DNA]</scope>
    <source>
        <strain evidence="2">cv. Punajuju</strain>
        <tissue evidence="1">Leaves</tissue>
    </source>
</reference>
<organism evidence="1 2">
    <name type="scientific">Cichorium intybus</name>
    <name type="common">Chicory</name>
    <dbReference type="NCBI Taxonomy" id="13427"/>
    <lineage>
        <taxon>Eukaryota</taxon>
        <taxon>Viridiplantae</taxon>
        <taxon>Streptophyta</taxon>
        <taxon>Embryophyta</taxon>
        <taxon>Tracheophyta</taxon>
        <taxon>Spermatophyta</taxon>
        <taxon>Magnoliopsida</taxon>
        <taxon>eudicotyledons</taxon>
        <taxon>Gunneridae</taxon>
        <taxon>Pentapetalae</taxon>
        <taxon>asterids</taxon>
        <taxon>campanulids</taxon>
        <taxon>Asterales</taxon>
        <taxon>Asteraceae</taxon>
        <taxon>Cichorioideae</taxon>
        <taxon>Cichorieae</taxon>
        <taxon>Cichoriinae</taxon>
        <taxon>Cichorium</taxon>
    </lineage>
</organism>
<proteinExistence type="predicted"/>
<accession>A0ACB9AG59</accession>
<keyword evidence="2" id="KW-1185">Reference proteome</keyword>